<gene>
    <name evidence="1" type="ORF">LSCM4_05931</name>
</gene>
<reference evidence="2" key="2">
    <citation type="journal article" date="2021" name="Sci. Data">
        <title>Chromosome-scale genome sequencing, assembly and annotation of six genomes from subfamily Leishmaniinae.</title>
        <authorList>
            <person name="Almutairi H."/>
            <person name="Urbaniak M.D."/>
            <person name="Bates M.D."/>
            <person name="Jariyapan N."/>
            <person name="Kwakye-Nuako G."/>
            <person name="Thomaz Soccol V."/>
            <person name="Al-Salem W.S."/>
            <person name="Dillon R.J."/>
            <person name="Bates P.A."/>
            <person name="Gatherer D."/>
        </authorList>
    </citation>
    <scope>NUCLEOTIDE SEQUENCE [LARGE SCALE GENOMIC DNA]</scope>
</reference>
<dbReference type="InterPro" id="IPR001015">
    <property type="entry name" value="Ferrochelatase"/>
</dbReference>
<dbReference type="GO" id="GO:0004325">
    <property type="term" value="F:ferrochelatase activity"/>
    <property type="evidence" value="ECO:0007669"/>
    <property type="project" value="InterPro"/>
</dbReference>
<comment type="caution">
    <text evidence="1">The sequence shown here is derived from an EMBL/GenBank/DDBJ whole genome shotgun (WGS) entry which is preliminary data.</text>
</comment>
<dbReference type="Proteomes" id="UP000674143">
    <property type="component" value="Unassembled WGS sequence"/>
</dbReference>
<evidence type="ECO:0000313" key="1">
    <source>
        <dbReference type="EMBL" id="KAG5479923.1"/>
    </source>
</evidence>
<sequence length="85" mass="9242">MDSLINDMKEAFSDAHRNKALLTKQAKVCFAIAPGFAVDCVETLSEIKLEAGEEFQKNGGHELIYVPCLNDTDAHVNVLTSVFGA</sequence>
<dbReference type="KEGG" id="loi:92361795"/>
<evidence type="ECO:0000313" key="2">
    <source>
        <dbReference type="Proteomes" id="UP000674143"/>
    </source>
</evidence>
<evidence type="ECO:0008006" key="3">
    <source>
        <dbReference type="Google" id="ProtNLM"/>
    </source>
</evidence>
<proteinExistence type="predicted"/>
<dbReference type="RefSeq" id="XP_067063634.1">
    <property type="nucleotide sequence ID" value="XM_067207861.1"/>
</dbReference>
<dbReference type="EMBL" id="JAFHLR010000021">
    <property type="protein sequence ID" value="KAG5479923.1"/>
    <property type="molecule type" value="Genomic_DNA"/>
</dbReference>
<accession>A0A836HNN8</accession>
<dbReference type="SUPFAM" id="SSF53800">
    <property type="entry name" value="Chelatase"/>
    <property type="match status" value="1"/>
</dbReference>
<protein>
    <recommendedName>
        <fullName evidence="3">Ferrochelatase-like protein</fullName>
    </recommendedName>
</protein>
<dbReference type="AlphaFoldDB" id="A0A836HNN8"/>
<dbReference type="Pfam" id="PF00762">
    <property type="entry name" value="Ferrochelatase"/>
    <property type="match status" value="1"/>
</dbReference>
<reference evidence="2" key="1">
    <citation type="journal article" date="2021" name="Microbiol. Resour. Announc.">
        <title>LGAAP: Leishmaniinae Genome Assembly and Annotation Pipeline.</title>
        <authorList>
            <person name="Almutairi H."/>
            <person name="Urbaniak M.D."/>
            <person name="Bates M.D."/>
            <person name="Jariyapan N."/>
            <person name="Kwakye-Nuako G."/>
            <person name="Thomaz-Soccol V."/>
            <person name="Al-Salem W.S."/>
            <person name="Dillon R.J."/>
            <person name="Bates P.A."/>
            <person name="Gatherer D."/>
        </authorList>
    </citation>
    <scope>NUCLEOTIDE SEQUENCE [LARGE SCALE GENOMIC DNA]</scope>
</reference>
<dbReference type="GO" id="GO:0006783">
    <property type="term" value="P:heme biosynthetic process"/>
    <property type="evidence" value="ECO:0007669"/>
    <property type="project" value="InterPro"/>
</dbReference>
<organism evidence="1 2">
    <name type="scientific">Leishmania orientalis</name>
    <dbReference type="NCBI Taxonomy" id="2249476"/>
    <lineage>
        <taxon>Eukaryota</taxon>
        <taxon>Discoba</taxon>
        <taxon>Euglenozoa</taxon>
        <taxon>Kinetoplastea</taxon>
        <taxon>Metakinetoplastina</taxon>
        <taxon>Trypanosomatida</taxon>
        <taxon>Trypanosomatidae</taxon>
        <taxon>Leishmaniinae</taxon>
        <taxon>Leishmania</taxon>
    </lineage>
</organism>
<keyword evidence="2" id="KW-1185">Reference proteome</keyword>
<dbReference type="GeneID" id="92361795"/>
<dbReference type="Gene3D" id="3.40.50.1400">
    <property type="match status" value="1"/>
</dbReference>
<name>A0A836HNN8_9TRYP</name>